<keyword evidence="11" id="KW-1185">Reference proteome</keyword>
<keyword evidence="5" id="KW-0378">Hydrolase</keyword>
<keyword evidence="7" id="KW-0326">Glycosidase</keyword>
<keyword evidence="6" id="KW-0119">Carbohydrate metabolism</keyword>
<dbReference type="GO" id="GO:0046556">
    <property type="term" value="F:alpha-L-arabinofuranosidase activity"/>
    <property type="evidence" value="ECO:0007669"/>
    <property type="project" value="UniProtKB-EC"/>
</dbReference>
<evidence type="ECO:0000256" key="8">
    <source>
        <dbReference type="SAM" id="SignalP"/>
    </source>
</evidence>
<dbReference type="AlphaFoldDB" id="A0A829YD04"/>
<dbReference type="PANTHER" id="PTHR43576">
    <property type="entry name" value="ALPHA-L-ARABINOFURANOSIDASE C-RELATED"/>
    <property type="match status" value="1"/>
</dbReference>
<dbReference type="Gene3D" id="3.20.20.80">
    <property type="entry name" value="Glycosidases"/>
    <property type="match status" value="1"/>
</dbReference>
<dbReference type="SMART" id="SM00813">
    <property type="entry name" value="Alpha-L-AF_C"/>
    <property type="match status" value="1"/>
</dbReference>
<evidence type="ECO:0000259" key="9">
    <source>
        <dbReference type="SMART" id="SM00813"/>
    </source>
</evidence>
<evidence type="ECO:0000256" key="2">
    <source>
        <dbReference type="ARBA" id="ARBA00007186"/>
    </source>
</evidence>
<evidence type="ECO:0000313" key="11">
    <source>
        <dbReference type="Proteomes" id="UP000445000"/>
    </source>
</evidence>
<dbReference type="PANTHER" id="PTHR43576:SF2">
    <property type="entry name" value="INTRACELLULAR EXO-ALPHA-L-ARABINOFURANOSIDASE 2"/>
    <property type="match status" value="1"/>
</dbReference>
<dbReference type="InterPro" id="IPR017853">
    <property type="entry name" value="GH"/>
</dbReference>
<dbReference type="InterPro" id="IPR013780">
    <property type="entry name" value="Glyco_hydro_b"/>
</dbReference>
<evidence type="ECO:0000256" key="5">
    <source>
        <dbReference type="ARBA" id="ARBA00022801"/>
    </source>
</evidence>
<dbReference type="SUPFAM" id="SSF51011">
    <property type="entry name" value="Glycosyl hydrolase domain"/>
    <property type="match status" value="1"/>
</dbReference>
<evidence type="ECO:0000256" key="6">
    <source>
        <dbReference type="ARBA" id="ARBA00023277"/>
    </source>
</evidence>
<evidence type="ECO:0000313" key="10">
    <source>
        <dbReference type="EMBL" id="GFE81149.1"/>
    </source>
</evidence>
<dbReference type="InterPro" id="IPR055235">
    <property type="entry name" value="ASD1_cat"/>
</dbReference>
<feature type="signal peptide" evidence="8">
    <location>
        <begin position="1"/>
        <end position="28"/>
    </location>
</feature>
<reference evidence="11" key="1">
    <citation type="submission" date="2020-01" db="EMBL/GenBank/DDBJ databases">
        <title>'Steroidobacter agaridevorans' sp. nov., agar-degrading bacteria isolated from rhizosphere soils.</title>
        <authorList>
            <person name="Ikenaga M."/>
            <person name="Kataoka M."/>
            <person name="Murouchi A."/>
            <person name="Katsuragi S."/>
            <person name="Sakai M."/>
        </authorList>
    </citation>
    <scope>NUCLEOTIDE SEQUENCE [LARGE SCALE GENOMIC DNA]</scope>
    <source>
        <strain evidence="11">YU21-B</strain>
    </source>
</reference>
<dbReference type="GO" id="GO:0046373">
    <property type="term" value="P:L-arabinose metabolic process"/>
    <property type="evidence" value="ECO:0007669"/>
    <property type="project" value="InterPro"/>
</dbReference>
<dbReference type="RefSeq" id="WP_161812838.1">
    <property type="nucleotide sequence ID" value="NZ_BLJN01000003.1"/>
</dbReference>
<name>A0A829YD04_9GAMM</name>
<comment type="similarity">
    <text evidence="2">Belongs to the glycosyl hydrolase 51 family.</text>
</comment>
<dbReference type="Gene3D" id="2.60.40.1180">
    <property type="entry name" value="Golgi alpha-mannosidase II"/>
    <property type="match status" value="1"/>
</dbReference>
<comment type="catalytic activity">
    <reaction evidence="1">
        <text>Hydrolysis of terminal non-reducing alpha-L-arabinofuranoside residues in alpha-L-arabinosides.</text>
        <dbReference type="EC" id="3.2.1.55"/>
    </reaction>
</comment>
<dbReference type="Pfam" id="PF06964">
    <property type="entry name" value="Alpha-L-AF_C"/>
    <property type="match status" value="1"/>
</dbReference>
<evidence type="ECO:0000256" key="7">
    <source>
        <dbReference type="ARBA" id="ARBA00023295"/>
    </source>
</evidence>
<dbReference type="Proteomes" id="UP000445000">
    <property type="component" value="Unassembled WGS sequence"/>
</dbReference>
<dbReference type="Pfam" id="PF22848">
    <property type="entry name" value="ASD1_dom"/>
    <property type="match status" value="1"/>
</dbReference>
<evidence type="ECO:0000256" key="3">
    <source>
        <dbReference type="ARBA" id="ARBA00011165"/>
    </source>
</evidence>
<sequence length="522" mass="57575">MPILQGALRLTAALGLATLSFVPLAAGAAESAAVSVTIQADKPGAKIDRNLYGQFAEHLGHGIYEGIWVGEDSSIPNTRGYRNDVVAALKKLKVPVVRWPGGCFADEYHWREGIGPRDKRPVKVNTHWGAVEEPNTFGTHEFLDFAELIGADAYVSGNVGSGSPQEMAEWVEYITSDTKSTLAELRRKNGREKPWKLPYFGVGNETWGCGGNMRPEYFADLYKQFATFIKAPRDNTPLKIASGANVADYHWTEVMLSQAAKHMDAYSLHYYTFPGRWENKGASTGFTEDAWASTLNHAVRMEELVTKHSAIMDKYDPDKKVALYVDEWGTWYDPEPGRNPGFLYQQNTLRDALVASLTLDIFHRHADRVKMSNIAQMVNVLQAMILTDKEKMTLTPTYHVFEMYIPFQGATSLPAEVQSPTYSRGEWSLPQVSVSAARDVNGKLQIAFTNVDPNKGASVSAKINGANVKSASGRILTASALDARNTFDKPEAVKPAPFKASKKGNELRVELPPKSVVVVAVE</sequence>
<dbReference type="EMBL" id="BLJN01000003">
    <property type="protein sequence ID" value="GFE81149.1"/>
    <property type="molecule type" value="Genomic_DNA"/>
</dbReference>
<evidence type="ECO:0000256" key="1">
    <source>
        <dbReference type="ARBA" id="ARBA00001462"/>
    </source>
</evidence>
<accession>A0A829YD04</accession>
<gene>
    <name evidence="10" type="ORF">GCM10011487_31490</name>
</gene>
<comment type="caution">
    <text evidence="10">The sequence shown here is derived from an EMBL/GenBank/DDBJ whole genome shotgun (WGS) entry which is preliminary data.</text>
</comment>
<evidence type="ECO:0000256" key="4">
    <source>
        <dbReference type="ARBA" id="ARBA00012670"/>
    </source>
</evidence>
<comment type="subunit">
    <text evidence="3">Homohexamer; trimer of dimers.</text>
</comment>
<feature type="domain" description="Alpha-L-arabinofuranosidase C-terminal" evidence="9">
    <location>
        <begin position="326"/>
        <end position="515"/>
    </location>
</feature>
<dbReference type="InterPro" id="IPR010720">
    <property type="entry name" value="Alpha-L-AF_C"/>
</dbReference>
<organism evidence="10 11">
    <name type="scientific">Steroidobacter agaridevorans</name>
    <dbReference type="NCBI Taxonomy" id="2695856"/>
    <lineage>
        <taxon>Bacteria</taxon>
        <taxon>Pseudomonadati</taxon>
        <taxon>Pseudomonadota</taxon>
        <taxon>Gammaproteobacteria</taxon>
        <taxon>Steroidobacterales</taxon>
        <taxon>Steroidobacteraceae</taxon>
        <taxon>Steroidobacter</taxon>
    </lineage>
</organism>
<dbReference type="EC" id="3.2.1.55" evidence="4"/>
<feature type="chain" id="PRO_5032719040" description="non-reducing end alpha-L-arabinofuranosidase" evidence="8">
    <location>
        <begin position="29"/>
        <end position="522"/>
    </location>
</feature>
<protein>
    <recommendedName>
        <fullName evidence="4">non-reducing end alpha-L-arabinofuranosidase</fullName>
        <ecNumber evidence="4">3.2.1.55</ecNumber>
    </recommendedName>
</protein>
<dbReference type="SUPFAM" id="SSF51445">
    <property type="entry name" value="(Trans)glycosidases"/>
    <property type="match status" value="1"/>
</dbReference>
<proteinExistence type="inferred from homology"/>
<keyword evidence="8" id="KW-0732">Signal</keyword>
<dbReference type="GO" id="GO:0000272">
    <property type="term" value="P:polysaccharide catabolic process"/>
    <property type="evidence" value="ECO:0007669"/>
    <property type="project" value="TreeGrafter"/>
</dbReference>